<gene>
    <name evidence="3" type="ORF">B0T14DRAFT_497170</name>
</gene>
<dbReference type="PANTHER" id="PTHR43798:SF33">
    <property type="entry name" value="HYDROLASE, PUTATIVE (AFU_ORTHOLOGUE AFUA_2G14860)-RELATED"/>
    <property type="match status" value="1"/>
</dbReference>
<feature type="compositionally biased region" description="Low complexity" evidence="1">
    <location>
        <begin position="1"/>
        <end position="11"/>
    </location>
</feature>
<name>A0AA40C0R6_9PEZI</name>
<dbReference type="PANTHER" id="PTHR43798">
    <property type="entry name" value="MONOACYLGLYCEROL LIPASE"/>
    <property type="match status" value="1"/>
</dbReference>
<dbReference type="GO" id="GO:0016020">
    <property type="term" value="C:membrane"/>
    <property type="evidence" value="ECO:0007669"/>
    <property type="project" value="TreeGrafter"/>
</dbReference>
<proteinExistence type="predicted"/>
<evidence type="ECO:0000256" key="1">
    <source>
        <dbReference type="SAM" id="MobiDB-lite"/>
    </source>
</evidence>
<evidence type="ECO:0000259" key="2">
    <source>
        <dbReference type="Pfam" id="PF00561"/>
    </source>
</evidence>
<keyword evidence="3" id="KW-0378">Hydrolase</keyword>
<dbReference type="Pfam" id="PF00561">
    <property type="entry name" value="Abhydrolase_1"/>
    <property type="match status" value="1"/>
</dbReference>
<comment type="caution">
    <text evidence="3">The sequence shown here is derived from an EMBL/GenBank/DDBJ whole genome shotgun (WGS) entry which is preliminary data.</text>
</comment>
<dbReference type="InterPro" id="IPR000073">
    <property type="entry name" value="AB_hydrolase_1"/>
</dbReference>
<sequence length="287" mass="31424">MTTPTETTPLTAPNPPPPTPPQGEQLPFFLSLSPENPTTILLIHSLTSSHLEWTHLLPLLTPHYHILLVDLPGHSRSATHPGPYTIPALADSIVPIIQQHAKNSTAHIVGLSAGGFVALQLGRTYPELCASVFASGAHPFRGSYKFLAERPGWVMAIFWVVNELIPDGLYWRMVEWSGLRRHEQLRGEMRGNRRWDVVSGVYGSILDFEGWEGIGRGVRTLVVVGERGDDVGSARGLVGGMEEGSRVVVVKGALHAWNLQMPELFAEGIKAWVEGRELPEGFGEVEG</sequence>
<evidence type="ECO:0000313" key="3">
    <source>
        <dbReference type="EMBL" id="KAK0620690.1"/>
    </source>
</evidence>
<feature type="domain" description="AB hydrolase-1" evidence="2">
    <location>
        <begin position="39"/>
        <end position="212"/>
    </location>
</feature>
<dbReference type="InterPro" id="IPR029058">
    <property type="entry name" value="AB_hydrolase_fold"/>
</dbReference>
<dbReference type="Proteomes" id="UP001175000">
    <property type="component" value="Unassembled WGS sequence"/>
</dbReference>
<feature type="compositionally biased region" description="Pro residues" evidence="1">
    <location>
        <begin position="12"/>
        <end position="21"/>
    </location>
</feature>
<organism evidence="3 4">
    <name type="scientific">Immersiella caudata</name>
    <dbReference type="NCBI Taxonomy" id="314043"/>
    <lineage>
        <taxon>Eukaryota</taxon>
        <taxon>Fungi</taxon>
        <taxon>Dikarya</taxon>
        <taxon>Ascomycota</taxon>
        <taxon>Pezizomycotina</taxon>
        <taxon>Sordariomycetes</taxon>
        <taxon>Sordariomycetidae</taxon>
        <taxon>Sordariales</taxon>
        <taxon>Lasiosphaeriaceae</taxon>
        <taxon>Immersiella</taxon>
    </lineage>
</organism>
<feature type="region of interest" description="Disordered" evidence="1">
    <location>
        <begin position="1"/>
        <end position="25"/>
    </location>
</feature>
<dbReference type="AlphaFoldDB" id="A0AA40C0R6"/>
<keyword evidence="4" id="KW-1185">Reference proteome</keyword>
<dbReference type="GO" id="GO:0016787">
    <property type="term" value="F:hydrolase activity"/>
    <property type="evidence" value="ECO:0007669"/>
    <property type="project" value="UniProtKB-KW"/>
</dbReference>
<reference evidence="3" key="1">
    <citation type="submission" date="2023-06" db="EMBL/GenBank/DDBJ databases">
        <title>Genome-scale phylogeny and comparative genomics of the fungal order Sordariales.</title>
        <authorList>
            <consortium name="Lawrence Berkeley National Laboratory"/>
            <person name="Hensen N."/>
            <person name="Bonometti L."/>
            <person name="Westerberg I."/>
            <person name="Brannstrom I.O."/>
            <person name="Guillou S."/>
            <person name="Cros-Aarteil S."/>
            <person name="Calhoun S."/>
            <person name="Haridas S."/>
            <person name="Kuo A."/>
            <person name="Mondo S."/>
            <person name="Pangilinan J."/>
            <person name="Riley R."/>
            <person name="Labutti K."/>
            <person name="Andreopoulos B."/>
            <person name="Lipzen A."/>
            <person name="Chen C."/>
            <person name="Yanf M."/>
            <person name="Daum C."/>
            <person name="Ng V."/>
            <person name="Clum A."/>
            <person name="Steindorff A."/>
            <person name="Ohm R."/>
            <person name="Martin F."/>
            <person name="Silar P."/>
            <person name="Natvig D."/>
            <person name="Lalanne C."/>
            <person name="Gautier V."/>
            <person name="Ament-Velasquez S.L."/>
            <person name="Kruys A."/>
            <person name="Hutchinson M.I."/>
            <person name="Powell A.J."/>
            <person name="Barry K."/>
            <person name="Miller A.N."/>
            <person name="Grigoriev I.V."/>
            <person name="Debuchy R."/>
            <person name="Gladieux P."/>
            <person name="Thoren M.H."/>
            <person name="Johannesson H."/>
        </authorList>
    </citation>
    <scope>NUCLEOTIDE SEQUENCE</scope>
    <source>
        <strain evidence="3">CBS 606.72</strain>
    </source>
</reference>
<dbReference type="Gene3D" id="3.40.50.1820">
    <property type="entry name" value="alpha/beta hydrolase"/>
    <property type="match status" value="1"/>
</dbReference>
<accession>A0AA40C0R6</accession>
<protein>
    <submittedName>
        <fullName evidence="3">Alpha/Beta hydrolase protein</fullName>
    </submittedName>
</protein>
<dbReference type="SUPFAM" id="SSF53474">
    <property type="entry name" value="alpha/beta-Hydrolases"/>
    <property type="match status" value="1"/>
</dbReference>
<dbReference type="InterPro" id="IPR050266">
    <property type="entry name" value="AB_hydrolase_sf"/>
</dbReference>
<evidence type="ECO:0000313" key="4">
    <source>
        <dbReference type="Proteomes" id="UP001175000"/>
    </source>
</evidence>
<dbReference type="EMBL" id="JAULSU010000004">
    <property type="protein sequence ID" value="KAK0620690.1"/>
    <property type="molecule type" value="Genomic_DNA"/>
</dbReference>